<gene>
    <name evidence="4" type="primary">LOC103158728</name>
</gene>
<evidence type="ECO:0000259" key="2">
    <source>
        <dbReference type="Pfam" id="PF16564"/>
    </source>
</evidence>
<dbReference type="Pfam" id="PF14048">
    <property type="entry name" value="MBD_C"/>
    <property type="match status" value="1"/>
</dbReference>
<dbReference type="OrthoDB" id="9621509at2759"/>
<dbReference type="RefSeq" id="XP_027289529.1">
    <property type="nucleotide sequence ID" value="XM_027433728.1"/>
</dbReference>
<name>A0A9J7K360_CRIGR</name>
<reference evidence="3" key="2">
    <citation type="journal article" date="2020" name="Biotechnol. Bioeng.">
        <title>Chromosome-scale scaffolds for the Chinese hamster reference genome assembly to facilitate the study of the CHO epigenome.</title>
        <authorList>
            <person name="Hilliard W."/>
            <person name="MacDonald M."/>
            <person name="Lee K.H."/>
        </authorList>
    </citation>
    <scope>NUCLEOTIDE SEQUENCE [LARGE SCALE GENOMIC DNA]</scope>
    <source>
        <strain evidence="3">17A/GY</strain>
    </source>
</reference>
<protein>
    <submittedName>
        <fullName evidence="4">Methyl-CpG-binding domain protein 3-like 5 isoform X2</fullName>
    </submittedName>
</protein>
<organism evidence="3 4">
    <name type="scientific">Cricetulus griseus</name>
    <name type="common">Chinese hamster</name>
    <name type="synonym">Cricetulus barabensis griseus</name>
    <dbReference type="NCBI Taxonomy" id="10029"/>
    <lineage>
        <taxon>Eukaryota</taxon>
        <taxon>Metazoa</taxon>
        <taxon>Chordata</taxon>
        <taxon>Craniata</taxon>
        <taxon>Vertebrata</taxon>
        <taxon>Euteleostomi</taxon>
        <taxon>Mammalia</taxon>
        <taxon>Eutheria</taxon>
        <taxon>Euarchontoglires</taxon>
        <taxon>Glires</taxon>
        <taxon>Rodentia</taxon>
        <taxon>Myomorpha</taxon>
        <taxon>Muroidea</taxon>
        <taxon>Cricetidae</taxon>
        <taxon>Cricetinae</taxon>
        <taxon>Cricetulus</taxon>
    </lineage>
</organism>
<evidence type="ECO:0000313" key="4">
    <source>
        <dbReference type="RefSeq" id="XP_027289529.1"/>
    </source>
</evidence>
<dbReference type="Proteomes" id="UP001108280">
    <property type="component" value="Chromosome 9"/>
</dbReference>
<proteinExistence type="predicted"/>
<dbReference type="InterPro" id="IPR025884">
    <property type="entry name" value="MeCpG-bd_2/3_C_dom"/>
</dbReference>
<dbReference type="Pfam" id="PF16564">
    <property type="entry name" value="MBDa"/>
    <property type="match status" value="1"/>
</dbReference>
<dbReference type="KEGG" id="cge:103158728"/>
<dbReference type="AlphaFoldDB" id="A0A9J7K360"/>
<dbReference type="GeneID" id="103158728"/>
<evidence type="ECO:0000313" key="3">
    <source>
        <dbReference type="Proteomes" id="UP001108280"/>
    </source>
</evidence>
<accession>A0A9J7K360</accession>
<feature type="domain" description="Methyl-CpG-binding" evidence="2">
    <location>
        <begin position="14"/>
        <end position="78"/>
    </location>
</feature>
<dbReference type="InterPro" id="IPR032343">
    <property type="entry name" value="MBD2/MBD3_p55-bd"/>
</dbReference>
<sequence length="214" mass="24149">MIPQDLHNTGTQFAQKKVKAKHRFCVTPVIPVRMTSSIFPRPVTRITSHPKNIIKYRKRLEENLEKPRQLCAFKRLQEYLLQDSKGGIQAEAKVSSGANNLHTSPHFTSIPPLSSENIVQVQLSPSSFSQGVTLPVALPPLPSLSSQVVTTTDIRRQAQKVDIIRERLAALLESDRLARQAENVAEQRRRVFWKLNEKKKKLENTRVANSASSP</sequence>
<reference evidence="4" key="3">
    <citation type="submission" date="2025-08" db="UniProtKB">
        <authorList>
            <consortium name="RefSeq"/>
        </authorList>
    </citation>
    <scope>IDENTIFICATION</scope>
    <source>
        <strain evidence="4">17A/GY</strain>
        <tissue evidence="4">Liver</tissue>
    </source>
</reference>
<dbReference type="GO" id="GO:0005634">
    <property type="term" value="C:nucleus"/>
    <property type="evidence" value="ECO:0007669"/>
    <property type="project" value="UniProtKB-ARBA"/>
</dbReference>
<evidence type="ECO:0000259" key="1">
    <source>
        <dbReference type="Pfam" id="PF14048"/>
    </source>
</evidence>
<reference evidence="3" key="1">
    <citation type="journal article" date="2018" name="Biotechnol. Bioeng.">
        <title>A reference genome of the Chinese hamster based on a hybrid assembly strategy.</title>
        <authorList>
            <person name="Rupp O."/>
            <person name="MacDonald M.L."/>
            <person name="Li S."/>
            <person name="Dhiman H."/>
            <person name="Polson S."/>
            <person name="Griep S."/>
            <person name="Heffner K."/>
            <person name="Hernandez I."/>
            <person name="Brinkrolf K."/>
            <person name="Jadhav V."/>
            <person name="Samoudi M."/>
            <person name="Hao H."/>
            <person name="Kingham B."/>
            <person name="Goesmann A."/>
            <person name="Betenbaugh M.J."/>
            <person name="Lewis N.E."/>
            <person name="Borth N."/>
            <person name="Lee K.H."/>
        </authorList>
    </citation>
    <scope>NUCLEOTIDE SEQUENCE [LARGE SCALE GENOMIC DNA]</scope>
    <source>
        <strain evidence="3">17A/GY</strain>
    </source>
</reference>
<feature type="domain" description="Methyl-CpG binding protein 2/3 C-terminal" evidence="1">
    <location>
        <begin position="86"/>
        <end position="171"/>
    </location>
</feature>
<keyword evidence="3" id="KW-1185">Reference proteome</keyword>